<name>B9KY27_THERP</name>
<dbReference type="Proteomes" id="UP000000447">
    <property type="component" value="Chromosome"/>
</dbReference>
<dbReference type="HOGENOM" id="CLU_005108_5_2_0"/>
<dbReference type="EMBL" id="CP001275">
    <property type="protein sequence ID" value="ACM04900.1"/>
    <property type="molecule type" value="Genomic_DNA"/>
</dbReference>
<dbReference type="Pfam" id="PF03176">
    <property type="entry name" value="MMPL"/>
    <property type="match status" value="2"/>
</dbReference>
<evidence type="ECO:0000256" key="1">
    <source>
        <dbReference type="ARBA" id="ARBA00004651"/>
    </source>
</evidence>
<evidence type="ECO:0000259" key="7">
    <source>
        <dbReference type="PROSITE" id="PS50156"/>
    </source>
</evidence>
<reference evidence="8 9" key="1">
    <citation type="journal article" date="2009" name="PLoS ONE">
        <title>Complete genome sequence of the aerobic CO-oxidizing thermophile Thermomicrobium roseum.</title>
        <authorList>
            <person name="Wu D."/>
            <person name="Raymond J."/>
            <person name="Wu M."/>
            <person name="Chatterji S."/>
            <person name="Ren Q."/>
            <person name="Graham J.E."/>
            <person name="Bryant D.A."/>
            <person name="Robb F."/>
            <person name="Colman A."/>
            <person name="Tallon L.J."/>
            <person name="Badger J.H."/>
            <person name="Madupu R."/>
            <person name="Ward N.L."/>
            <person name="Eisen J.A."/>
        </authorList>
    </citation>
    <scope>NUCLEOTIDE SEQUENCE [LARGE SCALE GENOMIC DNA]</scope>
    <source>
        <strain evidence="9">ATCC 27502 / DSM 5159 / P-2</strain>
    </source>
</reference>
<accession>B9KY27</accession>
<feature type="transmembrane region" description="Helical" evidence="6">
    <location>
        <begin position="276"/>
        <end position="298"/>
    </location>
</feature>
<sequence length="736" mass="80784">MVFERIGRFSFRYRWFVLALWLVVVLAVLPTLPRATGRLEVGGFSSPHTEAARTRELLRERIPGYSPSSLLVLFSHPTLSPSDPAFVEQAQRALSAVPSIPHVTGIRWFTENPSQIAPDGSLAYAVIELDLQPEEAQRVLDEIQEAIIRTDLQVQLAGAPAFYADLERVTERDLRRAELIAFPFALAALLFVFGSAVAAAVPLFIGGVTVALVLGIVYGLTHLTELSIFTLNVASLLGLGLSIDYSLFLVSRFREELASHDLADAVARTTATAGRAVFFSGLTVLIGLSGLGFFEFLFMRSVGIAGMLVVLVAVSASLTLLPAVLGILGRRIDALRVIRRDTETGRFWHWITEFVMQRPWQVALPVVALLVLLGLPFRHVELSSPDATILPTSTPSRQALETFRRAFGDGELSPIVIAVETERPVNDPQTLAALYDFTRRLAADPRVTKVTSIVTIDPRISLAQYQLLYADPERIPEPLLQRVYRELAGDHLTAIYVYTDALPASDRAKALLHDIRAMDPGPGLKLWVDGGTAEIVDVVDRMYSEFPLAASTVILATYIVLFLLLRSVFLPLKAIILNVLSLTASYGALVFVFQEGHFSSLLRFSPLGFTEASLPIVMFCILFGVSMDYEVFLLSRMRESWDQTQDNRLAVATGLARSGRIITGAALILVVVAAAFVTADVVLIKALGLGIALAIALDASIVRTLLVPATMRLLGQWNWWVPRRLARTLDTVRIGH</sequence>
<evidence type="ECO:0000256" key="4">
    <source>
        <dbReference type="ARBA" id="ARBA00022989"/>
    </source>
</evidence>
<dbReference type="PANTHER" id="PTHR33406:SF13">
    <property type="entry name" value="MEMBRANE PROTEIN YDFJ"/>
    <property type="match status" value="1"/>
</dbReference>
<evidence type="ECO:0000256" key="5">
    <source>
        <dbReference type="ARBA" id="ARBA00023136"/>
    </source>
</evidence>
<dbReference type="PROSITE" id="PS50156">
    <property type="entry name" value="SSD"/>
    <property type="match status" value="1"/>
</dbReference>
<feature type="transmembrane region" description="Helical" evidence="6">
    <location>
        <begin position="683"/>
        <end position="706"/>
    </location>
</feature>
<dbReference type="KEGG" id="tro:trd_0370"/>
<gene>
    <name evidence="8" type="ordered locus">trd_0370</name>
</gene>
<dbReference type="SUPFAM" id="SSF82866">
    <property type="entry name" value="Multidrug efflux transporter AcrB transmembrane domain"/>
    <property type="match status" value="2"/>
</dbReference>
<organism evidence="8 9">
    <name type="scientific">Thermomicrobium roseum (strain ATCC 27502 / DSM 5159 / P-2)</name>
    <dbReference type="NCBI Taxonomy" id="309801"/>
    <lineage>
        <taxon>Bacteria</taxon>
        <taxon>Pseudomonadati</taxon>
        <taxon>Thermomicrobiota</taxon>
        <taxon>Thermomicrobia</taxon>
        <taxon>Thermomicrobiales</taxon>
        <taxon>Thermomicrobiaceae</taxon>
        <taxon>Thermomicrobium</taxon>
    </lineage>
</organism>
<feature type="transmembrane region" description="Helical" evidence="6">
    <location>
        <begin position="546"/>
        <end position="565"/>
    </location>
</feature>
<dbReference type="InterPro" id="IPR004869">
    <property type="entry name" value="MMPL_dom"/>
</dbReference>
<feature type="transmembrane region" description="Helical" evidence="6">
    <location>
        <begin position="12"/>
        <end position="32"/>
    </location>
</feature>
<keyword evidence="9" id="KW-1185">Reference proteome</keyword>
<feature type="transmembrane region" description="Helical" evidence="6">
    <location>
        <begin position="304"/>
        <end position="329"/>
    </location>
</feature>
<dbReference type="GO" id="GO:0005886">
    <property type="term" value="C:plasma membrane"/>
    <property type="evidence" value="ECO:0007669"/>
    <property type="project" value="UniProtKB-SubCell"/>
</dbReference>
<keyword evidence="2" id="KW-1003">Cell membrane</keyword>
<dbReference type="InterPro" id="IPR000731">
    <property type="entry name" value="SSD"/>
</dbReference>
<comment type="subcellular location">
    <subcellularLocation>
        <location evidence="1">Cell membrane</location>
        <topology evidence="1">Multi-pass membrane protein</topology>
    </subcellularLocation>
</comment>
<dbReference type="RefSeq" id="WP_012641777.1">
    <property type="nucleotide sequence ID" value="NC_011959.1"/>
</dbReference>
<keyword evidence="5 6" id="KW-0472">Membrane</keyword>
<evidence type="ECO:0000256" key="2">
    <source>
        <dbReference type="ARBA" id="ARBA00022475"/>
    </source>
</evidence>
<dbReference type="InterPro" id="IPR050545">
    <property type="entry name" value="Mycobact_MmpL"/>
</dbReference>
<evidence type="ECO:0000313" key="8">
    <source>
        <dbReference type="EMBL" id="ACM04900.1"/>
    </source>
</evidence>
<feature type="transmembrane region" description="Helical" evidence="6">
    <location>
        <begin position="655"/>
        <end position="677"/>
    </location>
</feature>
<dbReference type="STRING" id="309801.trd_0370"/>
<keyword evidence="3 6" id="KW-0812">Transmembrane</keyword>
<evidence type="ECO:0000256" key="3">
    <source>
        <dbReference type="ARBA" id="ARBA00022692"/>
    </source>
</evidence>
<dbReference type="Gene3D" id="1.20.1640.10">
    <property type="entry name" value="Multidrug efflux transporter AcrB transmembrane domain"/>
    <property type="match status" value="2"/>
</dbReference>
<keyword evidence="4 6" id="KW-1133">Transmembrane helix</keyword>
<dbReference type="PANTHER" id="PTHR33406">
    <property type="entry name" value="MEMBRANE PROTEIN MJ1562-RELATED"/>
    <property type="match status" value="1"/>
</dbReference>
<evidence type="ECO:0000313" key="9">
    <source>
        <dbReference type="Proteomes" id="UP000000447"/>
    </source>
</evidence>
<feature type="transmembrane region" description="Helical" evidence="6">
    <location>
        <begin position="613"/>
        <end position="634"/>
    </location>
</feature>
<dbReference type="AlphaFoldDB" id="B9KY27"/>
<feature type="transmembrane region" description="Helical" evidence="6">
    <location>
        <begin position="572"/>
        <end position="593"/>
    </location>
</feature>
<feature type="transmembrane region" description="Helical" evidence="6">
    <location>
        <begin position="184"/>
        <end position="217"/>
    </location>
</feature>
<evidence type="ECO:0000256" key="6">
    <source>
        <dbReference type="SAM" id="Phobius"/>
    </source>
</evidence>
<feature type="transmembrane region" description="Helical" evidence="6">
    <location>
        <begin position="229"/>
        <end position="250"/>
    </location>
</feature>
<proteinExistence type="predicted"/>
<feature type="domain" description="SSD" evidence="7">
    <location>
        <begin position="184"/>
        <end position="327"/>
    </location>
</feature>
<dbReference type="eggNOG" id="COG2409">
    <property type="taxonomic scope" value="Bacteria"/>
</dbReference>
<protein>
    <submittedName>
        <fullName evidence="8">Putative membrane protein mmpL3</fullName>
    </submittedName>
</protein>